<accession>A0AA91PZY6</accession>
<dbReference type="InterPro" id="IPR036259">
    <property type="entry name" value="MFS_trans_sf"/>
</dbReference>
<evidence type="ECO:0000259" key="9">
    <source>
        <dbReference type="PROSITE" id="PS50850"/>
    </source>
</evidence>
<evidence type="ECO:0000313" key="10">
    <source>
        <dbReference type="EMBL" id="OVF08083.1"/>
    </source>
</evidence>
<dbReference type="GO" id="GO:0016020">
    <property type="term" value="C:membrane"/>
    <property type="evidence" value="ECO:0007669"/>
    <property type="project" value="UniProtKB-SubCell"/>
</dbReference>
<dbReference type="Proteomes" id="UP000195602">
    <property type="component" value="Unassembled WGS sequence"/>
</dbReference>
<reference evidence="10 11" key="1">
    <citation type="submission" date="2017-04" db="EMBL/GenBank/DDBJ databases">
        <title>Draft genome of the yeast Clavispora lusitaniae type strain CBS 6936.</title>
        <authorList>
            <person name="Durrens P."/>
            <person name="Klopp C."/>
            <person name="Biteau N."/>
            <person name="Fitton-Ouhabi V."/>
            <person name="Dementhon K."/>
            <person name="Accoceberry I."/>
            <person name="Sherman D.J."/>
            <person name="Noel T."/>
        </authorList>
    </citation>
    <scope>NUCLEOTIDE SEQUENCE [LARGE SCALE GENOMIC DNA]</scope>
    <source>
        <strain evidence="10 11">CBS 6936</strain>
    </source>
</reference>
<dbReference type="InterPro" id="IPR005828">
    <property type="entry name" value="MFS_sugar_transport-like"/>
</dbReference>
<dbReference type="KEGG" id="clus:A9F13_10g02409"/>
<dbReference type="InterPro" id="IPR045263">
    <property type="entry name" value="GLUT"/>
</dbReference>
<proteinExistence type="inferred from homology"/>
<feature type="transmembrane region" description="Helical" evidence="8">
    <location>
        <begin position="170"/>
        <end position="189"/>
    </location>
</feature>
<feature type="transmembrane region" description="Helical" evidence="8">
    <location>
        <begin position="419"/>
        <end position="442"/>
    </location>
</feature>
<comment type="caution">
    <text evidence="10">The sequence shown here is derived from an EMBL/GenBank/DDBJ whole genome shotgun (WGS) entry which is preliminary data.</text>
</comment>
<feature type="compositionally biased region" description="Polar residues" evidence="7">
    <location>
        <begin position="260"/>
        <end position="284"/>
    </location>
</feature>
<dbReference type="PROSITE" id="PS00217">
    <property type="entry name" value="SUGAR_TRANSPORT_2"/>
    <property type="match status" value="1"/>
</dbReference>
<dbReference type="AlphaFoldDB" id="A0AA91PZY6"/>
<evidence type="ECO:0000256" key="4">
    <source>
        <dbReference type="ARBA" id="ARBA00022692"/>
    </source>
</evidence>
<sequence>MHESLYTSHRITPHLAWTTALSCLGTLQFGYHLAVLNAPQQILSCQMHIPGPFPSYSDTFWGRHGFDQCISLDSQDIAWMNTMFTVGGLLSSTIAGSHTVASICGRRNMQILCAGLYAGGSVIFALSNSFGTLNAGRFLSGLGAGASMVVSPVFISEISPFNHRGLMGSLLQFGVAIGILLAQLIALLWGNDQQWRMLFVFGTLMALFQFVFLFSTVESPKWLIMHRGEISRASDILQSLRSNVRATKYEIHHWRRLSTTQTGKAQETSSLLEDPVNQETQTNVGDEDSQPEDGFYPLSTAMSRRGSIDPSTLSLQEYFTSRRYRREIIATAIIMTAQQLCGMNAITFYGVSVLSNIVPNGTNVLLLTCSLALCNVVSALAISPFIDRWNRKSLLLLSVSTMAFCSVLIAGGIVNGLDILAAVACFGFIIGFSIGLCQIPFLMVSEFCNHETISKSQSFGTMLNWLANIAIACMFPLLRSYLGGYTFLLFTVIGIFYLFAIVWWVPETKGKLNYADIWNKDELP</sequence>
<feature type="transmembrane region" description="Helical" evidence="8">
    <location>
        <begin position="462"/>
        <end position="478"/>
    </location>
</feature>
<feature type="domain" description="Major facilitator superfamily (MFS) profile" evidence="9">
    <location>
        <begin position="18"/>
        <end position="509"/>
    </location>
</feature>
<keyword evidence="4 8" id="KW-0812">Transmembrane</keyword>
<keyword evidence="6 8" id="KW-0472">Membrane</keyword>
<keyword evidence="5 8" id="KW-1133">Transmembrane helix</keyword>
<dbReference type="EMBL" id="LYUB02000010">
    <property type="protein sequence ID" value="OVF08083.1"/>
    <property type="molecule type" value="Genomic_DNA"/>
</dbReference>
<dbReference type="SUPFAM" id="SSF103473">
    <property type="entry name" value="MFS general substrate transporter"/>
    <property type="match status" value="1"/>
</dbReference>
<organism evidence="10 11">
    <name type="scientific">Clavispora lusitaniae</name>
    <name type="common">Candida lusitaniae</name>
    <dbReference type="NCBI Taxonomy" id="36911"/>
    <lineage>
        <taxon>Eukaryota</taxon>
        <taxon>Fungi</taxon>
        <taxon>Dikarya</taxon>
        <taxon>Ascomycota</taxon>
        <taxon>Saccharomycotina</taxon>
        <taxon>Pichiomycetes</taxon>
        <taxon>Metschnikowiaceae</taxon>
        <taxon>Clavispora</taxon>
    </lineage>
</organism>
<evidence type="ECO:0000256" key="5">
    <source>
        <dbReference type="ARBA" id="ARBA00022989"/>
    </source>
</evidence>
<dbReference type="GO" id="GO:0015149">
    <property type="term" value="F:hexose transmembrane transporter activity"/>
    <property type="evidence" value="ECO:0007669"/>
    <property type="project" value="TreeGrafter"/>
</dbReference>
<evidence type="ECO:0000256" key="1">
    <source>
        <dbReference type="ARBA" id="ARBA00004141"/>
    </source>
</evidence>
<feature type="transmembrane region" description="Helical" evidence="8">
    <location>
        <begin position="138"/>
        <end position="158"/>
    </location>
</feature>
<gene>
    <name evidence="10" type="ORF">A9F13_10g02409</name>
</gene>
<evidence type="ECO:0000256" key="8">
    <source>
        <dbReference type="SAM" id="Phobius"/>
    </source>
</evidence>
<feature type="transmembrane region" description="Helical" evidence="8">
    <location>
        <begin position="195"/>
        <end position="217"/>
    </location>
</feature>
<dbReference type="PROSITE" id="PS50850">
    <property type="entry name" value="MFS"/>
    <property type="match status" value="1"/>
</dbReference>
<feature type="region of interest" description="Disordered" evidence="7">
    <location>
        <begin position="260"/>
        <end position="296"/>
    </location>
</feature>
<comment type="subcellular location">
    <subcellularLocation>
        <location evidence="1">Membrane</location>
        <topology evidence="1">Multi-pass membrane protein</topology>
    </subcellularLocation>
</comment>
<dbReference type="InterPro" id="IPR003663">
    <property type="entry name" value="Sugar/inositol_transpt"/>
</dbReference>
<feature type="transmembrane region" description="Helical" evidence="8">
    <location>
        <begin position="363"/>
        <end position="382"/>
    </location>
</feature>
<name>A0AA91PZY6_CLALS</name>
<feature type="transmembrane region" description="Helical" evidence="8">
    <location>
        <begin position="484"/>
        <end position="505"/>
    </location>
</feature>
<comment type="similarity">
    <text evidence="2">Belongs to the major facilitator superfamily. Sugar transporter (TC 2.A.1.1) family.</text>
</comment>
<evidence type="ECO:0000256" key="6">
    <source>
        <dbReference type="ARBA" id="ARBA00023136"/>
    </source>
</evidence>
<dbReference type="Gene3D" id="1.20.1250.20">
    <property type="entry name" value="MFS general substrate transporter like domains"/>
    <property type="match status" value="1"/>
</dbReference>
<dbReference type="InterPro" id="IPR005829">
    <property type="entry name" value="Sugar_transporter_CS"/>
</dbReference>
<protein>
    <submittedName>
        <fullName evidence="10">Metabolite transport protein</fullName>
    </submittedName>
</protein>
<evidence type="ECO:0000256" key="7">
    <source>
        <dbReference type="SAM" id="MobiDB-lite"/>
    </source>
</evidence>
<dbReference type="PANTHER" id="PTHR23503">
    <property type="entry name" value="SOLUTE CARRIER FAMILY 2"/>
    <property type="match status" value="1"/>
</dbReference>
<dbReference type="OMA" id="SYRWRWI"/>
<dbReference type="PRINTS" id="PR00171">
    <property type="entry name" value="SUGRTRNSPORT"/>
</dbReference>
<keyword evidence="3" id="KW-0813">Transport</keyword>
<dbReference type="Pfam" id="PF00083">
    <property type="entry name" value="Sugar_tr"/>
    <property type="match status" value="2"/>
</dbReference>
<dbReference type="InterPro" id="IPR020846">
    <property type="entry name" value="MFS_dom"/>
</dbReference>
<evidence type="ECO:0000256" key="2">
    <source>
        <dbReference type="ARBA" id="ARBA00010992"/>
    </source>
</evidence>
<feature type="transmembrane region" description="Helical" evidence="8">
    <location>
        <begin position="394"/>
        <end position="413"/>
    </location>
</feature>
<dbReference type="PANTHER" id="PTHR23503:SF8">
    <property type="entry name" value="FACILITATED GLUCOSE TRANSPORTER PROTEIN 1"/>
    <property type="match status" value="1"/>
</dbReference>
<feature type="transmembrane region" description="Helical" evidence="8">
    <location>
        <begin position="111"/>
        <end position="132"/>
    </location>
</feature>
<evidence type="ECO:0000313" key="11">
    <source>
        <dbReference type="Proteomes" id="UP000195602"/>
    </source>
</evidence>
<feature type="transmembrane region" description="Helical" evidence="8">
    <location>
        <begin position="328"/>
        <end position="351"/>
    </location>
</feature>
<evidence type="ECO:0000256" key="3">
    <source>
        <dbReference type="ARBA" id="ARBA00022448"/>
    </source>
</evidence>